<feature type="domain" description="PUA" evidence="2">
    <location>
        <begin position="132"/>
        <end position="206"/>
    </location>
</feature>
<accession>A0A1N6VNS2</accession>
<evidence type="ECO:0000313" key="3">
    <source>
        <dbReference type="EMBL" id="SIQ79457.1"/>
    </source>
</evidence>
<organism evidence="3 4">
    <name type="scientific">Haladaptatus litoreus</name>
    <dbReference type="NCBI Taxonomy" id="553468"/>
    <lineage>
        <taxon>Archaea</taxon>
        <taxon>Methanobacteriati</taxon>
        <taxon>Methanobacteriota</taxon>
        <taxon>Stenosarchaea group</taxon>
        <taxon>Halobacteria</taxon>
        <taxon>Halobacteriales</taxon>
        <taxon>Haladaptataceae</taxon>
        <taxon>Haladaptatus</taxon>
    </lineage>
</organism>
<reference evidence="4" key="1">
    <citation type="submission" date="2017-01" db="EMBL/GenBank/DDBJ databases">
        <authorList>
            <person name="Varghese N."/>
            <person name="Submissions S."/>
        </authorList>
    </citation>
    <scope>NUCLEOTIDE SEQUENCE [LARGE SCALE GENOMIC DNA]</scope>
    <source>
        <strain evidence="4">CGMCC 1.7737</strain>
    </source>
</reference>
<dbReference type="InterPro" id="IPR036974">
    <property type="entry name" value="PUA_sf"/>
</dbReference>
<dbReference type="PROSITE" id="PS50890">
    <property type="entry name" value="PUA"/>
    <property type="match status" value="1"/>
</dbReference>
<name>A0A1N6VNS2_9EURY</name>
<evidence type="ECO:0000259" key="2">
    <source>
        <dbReference type="SMART" id="SM00359"/>
    </source>
</evidence>
<dbReference type="Pfam" id="PF14810">
    <property type="entry name" value="TGT_C2"/>
    <property type="match status" value="1"/>
</dbReference>
<dbReference type="EMBL" id="FTNO01000001">
    <property type="protein sequence ID" value="SIQ79457.1"/>
    <property type="molecule type" value="Genomic_DNA"/>
</dbReference>
<dbReference type="InterPro" id="IPR038250">
    <property type="entry name" value="TGT_C2_sf"/>
</dbReference>
<gene>
    <name evidence="3" type="ORF">SAMN05421858_0425</name>
</gene>
<dbReference type="GO" id="GO:0003723">
    <property type="term" value="F:RNA binding"/>
    <property type="evidence" value="ECO:0007669"/>
    <property type="project" value="InterPro"/>
</dbReference>
<dbReference type="CDD" id="cd21149">
    <property type="entry name" value="PUA_archaeosine_TGT"/>
    <property type="match status" value="1"/>
</dbReference>
<dbReference type="SUPFAM" id="SSF88802">
    <property type="entry name" value="Pre-PUA domain"/>
    <property type="match status" value="1"/>
</dbReference>
<dbReference type="Proteomes" id="UP000186914">
    <property type="component" value="Unassembled WGS sequence"/>
</dbReference>
<dbReference type="InterPro" id="IPR029402">
    <property type="entry name" value="TGT_C2"/>
</dbReference>
<dbReference type="InterPro" id="IPR015947">
    <property type="entry name" value="PUA-like_sf"/>
</dbReference>
<dbReference type="Gene3D" id="3.10.450.90">
    <property type="entry name" value="ArcTGT, C2 domain"/>
    <property type="match status" value="1"/>
</dbReference>
<proteinExistence type="predicted"/>
<dbReference type="Gene3D" id="2.30.130.10">
    <property type="entry name" value="PUA domain"/>
    <property type="match status" value="1"/>
</dbReference>
<evidence type="ECO:0000313" key="4">
    <source>
        <dbReference type="Proteomes" id="UP000186914"/>
    </source>
</evidence>
<keyword evidence="4" id="KW-1185">Reference proteome</keyword>
<evidence type="ECO:0000256" key="1">
    <source>
        <dbReference type="SAM" id="MobiDB-lite"/>
    </source>
</evidence>
<protein>
    <submittedName>
        <fullName evidence="3">Conserved protein with predicted RNA binding PUA domain</fullName>
    </submittedName>
</protein>
<dbReference type="AlphaFoldDB" id="A0A1N6VNS2"/>
<feature type="region of interest" description="Disordered" evidence="1">
    <location>
        <begin position="18"/>
        <end position="37"/>
    </location>
</feature>
<dbReference type="SMART" id="SM00359">
    <property type="entry name" value="PUA"/>
    <property type="match status" value="1"/>
</dbReference>
<sequence>MICHDMPIKFNQWDVEGLSPRHNKAGAMTETDPESAEIERTAVTETSEEDESSEADDLPSLRITADYQFGAGAGTALFPRDEELEIRRSSSGRPQQVHADGTRLVTYATDGRFTLGLAGGARLADVLDSPAGRVVVGDESEPFVRDGKNVFAKFVDEADGDIRAGDEVLVTHENGDLLAVGRAELDADAILDFTTGMAVKVRDSASE</sequence>
<dbReference type="InterPro" id="IPR002478">
    <property type="entry name" value="PUA"/>
</dbReference>
<dbReference type="SUPFAM" id="SSF88697">
    <property type="entry name" value="PUA domain-like"/>
    <property type="match status" value="1"/>
</dbReference>
<dbReference type="Pfam" id="PF01472">
    <property type="entry name" value="PUA"/>
    <property type="match status" value="1"/>
</dbReference>